<keyword evidence="1" id="KW-0472">Membrane</keyword>
<evidence type="ECO:0000313" key="3">
    <source>
        <dbReference type="Proteomes" id="UP000199582"/>
    </source>
</evidence>
<dbReference type="OrthoDB" id="9961157at2"/>
<feature type="transmembrane region" description="Helical" evidence="1">
    <location>
        <begin position="98"/>
        <end position="116"/>
    </location>
</feature>
<evidence type="ECO:0000313" key="2">
    <source>
        <dbReference type="EMBL" id="SEK40953.1"/>
    </source>
</evidence>
<organism evidence="2 3">
    <name type="scientific">Roseovarius azorensis</name>
    <dbReference type="NCBI Taxonomy" id="1287727"/>
    <lineage>
        <taxon>Bacteria</taxon>
        <taxon>Pseudomonadati</taxon>
        <taxon>Pseudomonadota</taxon>
        <taxon>Alphaproteobacteria</taxon>
        <taxon>Rhodobacterales</taxon>
        <taxon>Roseobacteraceae</taxon>
        <taxon>Roseovarius</taxon>
    </lineage>
</organism>
<evidence type="ECO:0000256" key="1">
    <source>
        <dbReference type="SAM" id="Phobius"/>
    </source>
</evidence>
<dbReference type="EMBL" id="FOAG01000001">
    <property type="protein sequence ID" value="SEK40953.1"/>
    <property type="molecule type" value="Genomic_DNA"/>
</dbReference>
<keyword evidence="1" id="KW-1133">Transmembrane helix</keyword>
<feature type="transmembrane region" description="Helical" evidence="1">
    <location>
        <begin position="6"/>
        <end position="27"/>
    </location>
</feature>
<proteinExistence type="predicted"/>
<dbReference type="AlphaFoldDB" id="A0A1H7GS17"/>
<dbReference type="RefSeq" id="WP_093031116.1">
    <property type="nucleotide sequence ID" value="NZ_FOAG01000001.1"/>
</dbReference>
<sequence>MLFLYVANFLCVTAGLILFGLGVYGLIDEESLQPHVLTELLRPTGFGTIFDKIHLGMLAVLGFWLTLGIYVRLPAAIALTLVLGKLLLVGNSLSVDRLLILSLAMVCFAAILRMITYPREEGRKTRYEQSFWMW</sequence>
<protein>
    <submittedName>
        <fullName evidence="2">Uncharacterized protein</fullName>
    </submittedName>
</protein>
<gene>
    <name evidence="2" type="ORF">SAMN05443999_101373</name>
</gene>
<accession>A0A1H7GS17</accession>
<reference evidence="2 3" key="1">
    <citation type="submission" date="2016-10" db="EMBL/GenBank/DDBJ databases">
        <authorList>
            <person name="de Groot N.N."/>
        </authorList>
    </citation>
    <scope>NUCLEOTIDE SEQUENCE [LARGE SCALE GENOMIC DNA]</scope>
    <source>
        <strain evidence="2 3">DSM 100674</strain>
    </source>
</reference>
<keyword evidence="3" id="KW-1185">Reference proteome</keyword>
<dbReference type="Proteomes" id="UP000199582">
    <property type="component" value="Unassembled WGS sequence"/>
</dbReference>
<feature type="transmembrane region" description="Helical" evidence="1">
    <location>
        <begin position="58"/>
        <end position="83"/>
    </location>
</feature>
<keyword evidence="1" id="KW-0812">Transmembrane</keyword>
<name>A0A1H7GS17_9RHOB</name>